<evidence type="ECO:0000256" key="2">
    <source>
        <dbReference type="ARBA" id="ARBA00024325"/>
    </source>
</evidence>
<comment type="subcellular location">
    <subcellularLocation>
        <location evidence="2">Spore coat</location>
    </subcellularLocation>
</comment>
<keyword evidence="4" id="KW-0946">Virion</keyword>
<dbReference type="InterPro" id="IPR012347">
    <property type="entry name" value="Ferritin-like"/>
</dbReference>
<dbReference type="AlphaFoldDB" id="A0A9X1Y4A4"/>
<name>A0A9X1Y4A4_9BACL</name>
<sequence>MECEIVDNTWNHEHLAWHETMELHELVAFQSTHLTVFKKKLPTIQEPALKALYAETIKTLEQNLRELLKFYPMAPTMARNTSPDMTAVEAATLLGFLKTAVRNYAIAITETATPQLRDTFQKQLLGAISLHAKVFNFMYQRGFYPSYNLEQLLANDVKMANNALNM</sequence>
<evidence type="ECO:0000313" key="5">
    <source>
        <dbReference type="Proteomes" id="UP001139534"/>
    </source>
</evidence>
<comment type="similarity">
    <text evidence="3">Belongs to the CotF family.</text>
</comment>
<accession>A0A9X1Y4A4</accession>
<protein>
    <submittedName>
        <fullName evidence="4">Spore coat protein</fullName>
    </submittedName>
</protein>
<comment type="caution">
    <text evidence="4">The sequence shown here is derived from an EMBL/GenBank/DDBJ whole genome shotgun (WGS) entry which is preliminary data.</text>
</comment>
<dbReference type="PANTHER" id="PTHR39183:SF1">
    <property type="entry name" value="SPORE COAT PROTEIN F-LIKE PROTEIN YHCQ"/>
    <property type="match status" value="1"/>
</dbReference>
<evidence type="ECO:0000256" key="1">
    <source>
        <dbReference type="ARBA" id="ARBA00022969"/>
    </source>
</evidence>
<proteinExistence type="inferred from homology"/>
<dbReference type="InterPro" id="IPR012851">
    <property type="entry name" value="Spore_coat_CotF-like"/>
</dbReference>
<evidence type="ECO:0000313" key="4">
    <source>
        <dbReference type="EMBL" id="MCK8489416.1"/>
    </source>
</evidence>
<reference evidence="4" key="1">
    <citation type="submission" date="2022-04" db="EMBL/GenBank/DDBJ databases">
        <authorList>
            <person name="Seo M.-J."/>
        </authorList>
    </citation>
    <scope>NUCLEOTIDE SEQUENCE</scope>
    <source>
        <strain evidence="4">MBLB2552</strain>
    </source>
</reference>
<dbReference type="PANTHER" id="PTHR39183">
    <property type="entry name" value="SPORE COAT PROTEIN F-LIKE PROTEIN YHCQ"/>
    <property type="match status" value="1"/>
</dbReference>
<dbReference type="Proteomes" id="UP001139534">
    <property type="component" value="Unassembled WGS sequence"/>
</dbReference>
<keyword evidence="4" id="KW-0167">Capsid protein</keyword>
<dbReference type="Gene3D" id="1.20.1260.10">
    <property type="match status" value="1"/>
</dbReference>
<evidence type="ECO:0000256" key="3">
    <source>
        <dbReference type="ARBA" id="ARBA00024344"/>
    </source>
</evidence>
<dbReference type="GO" id="GO:0030435">
    <property type="term" value="P:sporulation resulting in formation of a cellular spore"/>
    <property type="evidence" value="ECO:0007669"/>
    <property type="project" value="UniProtKB-KW"/>
</dbReference>
<gene>
    <name evidence="4" type="ORF">M0651_19765</name>
</gene>
<dbReference type="EMBL" id="JALPRK010000023">
    <property type="protein sequence ID" value="MCK8489416.1"/>
    <property type="molecule type" value="Genomic_DNA"/>
</dbReference>
<keyword evidence="1" id="KW-0749">Sporulation</keyword>
<dbReference type="Pfam" id="PF07875">
    <property type="entry name" value="Coat_F"/>
    <property type="match status" value="1"/>
</dbReference>
<organism evidence="4 5">
    <name type="scientific">Paenibacillus mellifer</name>
    <dbReference type="NCBI Taxonomy" id="2937794"/>
    <lineage>
        <taxon>Bacteria</taxon>
        <taxon>Bacillati</taxon>
        <taxon>Bacillota</taxon>
        <taxon>Bacilli</taxon>
        <taxon>Bacillales</taxon>
        <taxon>Paenibacillaceae</taxon>
        <taxon>Paenibacillus</taxon>
    </lineage>
</organism>
<keyword evidence="5" id="KW-1185">Reference proteome</keyword>